<keyword evidence="1" id="KW-0472">Membrane</keyword>
<sequence>MAIASPRQAVRLQPSMALQLTVSAVVILIQNFAMLSVGFLLLNSKMLWAVGHPAPTHYLRVVFPPSRNWDVRSGHMLDDVQRWLAPYGAKPVTEYHITIALLICKPDQQFHNFSYLAHMLTDVVFELSDFHILGRTLVLNANECQHPNMTVHHIKEWLRVYGYTIYNSHLPLHLSVSKLHDLDDATRSYIGSTAYIKQYTTRILAKPTALELVTIRGTPNNPKQIVQSIPIF</sequence>
<reference evidence="2" key="2">
    <citation type="journal article" date="2018" name="J. Virol.">
        <title>Discovery of novel bat coronaviruses in south China that use the same receptor as MERS coronavirus.</title>
        <authorList>
            <person name="Luo C.M."/>
            <person name="Wang N."/>
            <person name="Yang X.L."/>
            <person name="Liu H.Z."/>
            <person name="Zhang W."/>
            <person name="Li B."/>
            <person name="Zhang W."/>
            <person name="Hu B."/>
            <person name="Peng C."/>
            <person name="Geng Q.B."/>
            <person name="Zhu G.J."/>
            <person name="Li F."/>
            <person name="Shi Z.L."/>
        </authorList>
    </citation>
    <scope>NUCLEOTIDE SEQUENCE</scope>
    <source>
        <strain evidence="2">NL140422</strain>
    </source>
</reference>
<accession>A0A2R4KP90</accession>
<evidence type="ECO:0000313" key="2">
    <source>
        <dbReference type="EMBL" id="AVV62540.1"/>
    </source>
</evidence>
<name>A0A2R4KP90_MERS</name>
<reference evidence="2" key="1">
    <citation type="submission" date="2017-10" db="EMBL/GenBank/DDBJ databases">
        <authorList>
            <person name="Banno H."/>
            <person name="Chua N.-H."/>
        </authorList>
    </citation>
    <scope>NUCLEOTIDE SEQUENCE</scope>
    <source>
        <strain evidence="2">NL140422</strain>
    </source>
</reference>
<gene>
    <name evidence="2" type="primary">orf4b</name>
</gene>
<organism evidence="2">
    <name type="scientific">Middle East respiratory syndrome-related coronavirus</name>
    <name type="common">MERS-CoV</name>
    <dbReference type="NCBI Taxonomy" id="1335626"/>
    <lineage>
        <taxon>Viruses</taxon>
        <taxon>Riboviria</taxon>
        <taxon>Orthornavirae</taxon>
        <taxon>Pisuviricota</taxon>
        <taxon>Pisoniviricetes</taxon>
        <taxon>Nidovirales</taxon>
        <taxon>Cornidovirineae</taxon>
        <taxon>Coronaviridae</taxon>
        <taxon>Orthocoronavirinae</taxon>
        <taxon>Betacoronavirus</taxon>
        <taxon>Merbecovirus</taxon>
        <taxon>Betacoronavirus cameli</taxon>
    </lineage>
</organism>
<keyword evidence="1" id="KW-0812">Transmembrane</keyword>
<evidence type="ECO:0000256" key="1">
    <source>
        <dbReference type="SAM" id="Phobius"/>
    </source>
</evidence>
<protein>
    <submittedName>
        <fullName evidence="2">ORF4b</fullName>
    </submittedName>
</protein>
<keyword evidence="1" id="KW-1133">Transmembrane helix</keyword>
<dbReference type="EMBL" id="MG021452">
    <property type="protein sequence ID" value="AVV62540.1"/>
    <property type="molecule type" value="Genomic_RNA"/>
</dbReference>
<feature type="transmembrane region" description="Helical" evidence="1">
    <location>
        <begin position="20"/>
        <end position="42"/>
    </location>
</feature>
<proteinExistence type="predicted"/>